<dbReference type="EMBL" id="CM015715">
    <property type="protein sequence ID" value="KAF3688342.1"/>
    <property type="molecule type" value="Genomic_DNA"/>
</dbReference>
<protein>
    <submittedName>
        <fullName evidence="1">Uncharacterized protein</fullName>
    </submittedName>
</protein>
<dbReference type="InterPro" id="IPR052090">
    <property type="entry name" value="Cytolytic_pore-forming_toxin"/>
</dbReference>
<gene>
    <name evidence="1" type="ORF">EXN66_Car004014</name>
</gene>
<dbReference type="PANTHER" id="PTHR31594">
    <property type="entry name" value="AIG1-TYPE G DOMAIN-CONTAINING PROTEIN"/>
    <property type="match status" value="1"/>
</dbReference>
<dbReference type="InterPro" id="IPR032675">
    <property type="entry name" value="LRR_dom_sf"/>
</dbReference>
<keyword evidence="2" id="KW-1185">Reference proteome</keyword>
<sequence length="2027" mass="234383">MSDDDRKYQSDYLLDLFSHVKDYETKTGLRVLPSLLSVCPSAPRVWFINLSERKTSILLEVLKLQPEKKPVKLTGWSDEESEVRSFLQVLPYISQLSVRRWFNESDQPRIFVNLFCAAAEREQQTGEKILELLSSVCTYQTFPLDERYMSDDDVVTKHQSHFLLDLFSHVKDYETKTGLRVLPSLQSVFQSAPTVWSINLSERKTSILLEVLKLQPEKKPAKLTGWSDEESEVRSFLQCLPYISRLSFDLQSSDPSEETRIFVNLFCAAAEREQQTGEKILELLSSVCRYQTFFLDERYMSDDDRKYQSDYLLDLFSHVKDYETKTGLRVLPSLLSVCPSAPRVWFINLSERKTSILLEVLKLQPEKKPVKLTGWSDEESEVRSFLQVLPYISQLSVRRWFNESDQPRIFVNLFCAAAEREQQTGEKILELLSSVCTYQTFPLDERYMSDDDVVTKHQSHFLLDLFSHVKDYETKTGLRVLPSLQSVFQSAPTVWSINLSERKTSILLEVLKLQPEKKPVKLTGWSDEESEVRSFLQCLPYISRLSVRDWYIKSDQCRIFVNLLCAAAEREQQTGEKILELFSSVCRYQTFPFLETFMDNHIKYQCDFLLDLFSHVKDYETKTGLRVLPSLLSVFQSAPRVWSINLSVRKTSILLEVLKLQPEKKPVKLRGWSDEESEVRSFLQCLPYISQLSVNKWCKVSDQPRILVNLFCAAAEREQQTGEKILELLSSVCTYQTFPLEDGYHYDDDVIKHQCDFLLDLFSHVKDYETKTGLRVLPSLLSVFQSAPRVWFINLSERKTSILLEVLKLNQKKKPVKLTGWSDEESEVRSFLQCLPYISQLSVERWFNDSDKRRIFVNLFCAAAKREQQTGEKILELLSSVCRYKAFPFDDRYTNVKDPEYQSDFLLDVFSHVKDYETKTGLRVLPSLQSVFQSAPRVWSINLSERKTSILLEVLKLQPEKKPVELTGWSDEESEVRSFLQCLPYISQLSVSCWFKDSDQRRFKDSDQPRIFVNLLCAAAEREQQTGEKILELLSSVCTYQTFPFNKDDIHDDDIKHQVYYLLDLFSHVKDYETKTGLRVLPSLLSVFQSAPRVWSINLSERKTSILLEVLKLQPEKKPVELRGWSDEESEVRSFLQCLPYISRLSVRRWFNESDQPRIFVNLFCAAAEREQQTGEKILELLSSVCTYQTFPLDERYMSDDDVVTKHQSHFLLDLFSHVKDYETKTGLRVLPSLQSVFQSAPTVWSINLSERKTSILLEVLKLQPEKKPVKLTGWSDEESEVRSFLQCLPYISRLSFDLQSSDPSEETRIFVNLFCAAAEREQQTGEKILELLSSVCTYQTFFLDERYFFDDNDRKHQCDYLLDLFSHVKDYETKTGLRVLPSLQSVFQSAPTVWSIKLSERKTSILLEVLKLQPEKKPVKLTGWSDEESEVRSFLQCLPYISRLSCDPDFFQRVCTSMCVRSREEVQQLASLLQLLGFTLTLTGYLPRKTCCSVGRVLRVCGSKVDLILTPRMMSVRGAAHLFRRTTQLHSLRLSNDMAMLLFQWIRRGRVVCLLTIEELCLAPETLQSQRGSLRVVSSLASLLRHWTVRHLDLTEFCVSAQCLCPLLLHDGPLTIKLRDEVFQQLLVLLHEIQDKDLAWSFLSKVGGDLTSYCLNWELLHFVLQSSAQTFTVNLRKNQFLQENVTRLLPFLDRIRFKRRPGPSFVLAAIRQVYKTQASHLIPCLVRSLDHVISLTCRELDSVDCAALIFTLRHSDRVTLKLVWTSIPAEEIQRIVFTLDRVSHLSVDRNLLLRFIHCCAATDVQQEAAPGLIRSLQHRLDLSCSSCVELPDQDQTETLSLSAADCRSISTILTHSSQDTQLDLRDCEVEDSGLDLLFPVLNRVHLRASKAVLLQLVSLVPVTSERDSVRRAESLCRALDGELDLSHTTLDQRVCEALDLMLDFSEGLTELDLSHCDLTDQLLLTFIKHLHKVHVLDLSHNKISDASTVRLLQLVSINSSITTVRLFSNNIVDKTPFKKQKQFEMW</sequence>
<organism evidence="1 2">
    <name type="scientific">Channa argus</name>
    <name type="common">Northern snakehead</name>
    <name type="synonym">Ophicephalus argus</name>
    <dbReference type="NCBI Taxonomy" id="215402"/>
    <lineage>
        <taxon>Eukaryota</taxon>
        <taxon>Metazoa</taxon>
        <taxon>Chordata</taxon>
        <taxon>Craniata</taxon>
        <taxon>Vertebrata</taxon>
        <taxon>Euteleostomi</taxon>
        <taxon>Actinopterygii</taxon>
        <taxon>Neopterygii</taxon>
        <taxon>Teleostei</taxon>
        <taxon>Neoteleostei</taxon>
        <taxon>Acanthomorphata</taxon>
        <taxon>Anabantaria</taxon>
        <taxon>Anabantiformes</taxon>
        <taxon>Channoidei</taxon>
        <taxon>Channidae</taxon>
        <taxon>Channa</taxon>
    </lineage>
</organism>
<name>A0A6G1PDM4_CHAAH</name>
<dbReference type="Proteomes" id="UP000503349">
    <property type="component" value="Chromosome 4"/>
</dbReference>
<evidence type="ECO:0000313" key="2">
    <source>
        <dbReference type="Proteomes" id="UP000503349"/>
    </source>
</evidence>
<dbReference type="PROSITE" id="PS51450">
    <property type="entry name" value="LRR"/>
    <property type="match status" value="1"/>
</dbReference>
<reference evidence="1 2" key="1">
    <citation type="submission" date="2019-02" db="EMBL/GenBank/DDBJ databases">
        <title>Opniocepnalus argus genome.</title>
        <authorList>
            <person name="Zhou C."/>
            <person name="Xiao S."/>
        </authorList>
    </citation>
    <scope>NUCLEOTIDE SEQUENCE [LARGE SCALE GENOMIC DNA]</scope>
    <source>
        <strain evidence="1">OARG1902GOOAL</strain>
        <tissue evidence="1">Muscle</tissue>
    </source>
</reference>
<dbReference type="Gene3D" id="1.20.58.1200">
    <property type="entry name" value="RNA silencing suppressor P21, N-terminal domain"/>
    <property type="match status" value="10"/>
</dbReference>
<accession>A0A6G1PDM4</accession>
<reference evidence="2" key="2">
    <citation type="submission" date="2019-02" db="EMBL/GenBank/DDBJ databases">
        <title>Opniocepnalus argus Var Kimnra genome.</title>
        <authorList>
            <person name="Zhou C."/>
            <person name="Xiao S."/>
        </authorList>
    </citation>
    <scope>NUCLEOTIDE SEQUENCE [LARGE SCALE GENOMIC DNA]</scope>
</reference>
<dbReference type="InterPro" id="IPR001611">
    <property type="entry name" value="Leu-rich_rpt"/>
</dbReference>
<evidence type="ECO:0000313" key="1">
    <source>
        <dbReference type="EMBL" id="KAF3688342.1"/>
    </source>
</evidence>
<dbReference type="PANTHER" id="PTHR31594:SF16">
    <property type="entry name" value="SI:CH211-281L24.3"/>
    <property type="match status" value="1"/>
</dbReference>
<proteinExistence type="predicted"/>
<dbReference type="SUPFAM" id="SSF52047">
    <property type="entry name" value="RNI-like"/>
    <property type="match status" value="1"/>
</dbReference>
<dbReference type="Gene3D" id="3.80.10.10">
    <property type="entry name" value="Ribonuclease Inhibitor"/>
    <property type="match status" value="1"/>
</dbReference>